<protein>
    <submittedName>
        <fullName evidence="2">Uncharacterized protein</fullName>
    </submittedName>
</protein>
<dbReference type="Proteomes" id="UP000580839">
    <property type="component" value="Unassembled WGS sequence"/>
</dbReference>
<evidence type="ECO:0000313" key="3">
    <source>
        <dbReference type="Proteomes" id="UP000580839"/>
    </source>
</evidence>
<accession>A0A849SVN8</accession>
<evidence type="ECO:0000256" key="1">
    <source>
        <dbReference type="SAM" id="Phobius"/>
    </source>
</evidence>
<evidence type="ECO:0000313" key="2">
    <source>
        <dbReference type="EMBL" id="NOT35430.1"/>
    </source>
</evidence>
<feature type="transmembrane region" description="Helical" evidence="1">
    <location>
        <begin position="15"/>
        <end position="37"/>
    </location>
</feature>
<organism evidence="2 3">
    <name type="scientific">Eiseniibacteriota bacterium</name>
    <dbReference type="NCBI Taxonomy" id="2212470"/>
    <lineage>
        <taxon>Bacteria</taxon>
        <taxon>Candidatus Eiseniibacteriota</taxon>
    </lineage>
</organism>
<dbReference type="AlphaFoldDB" id="A0A849SVN8"/>
<proteinExistence type="predicted"/>
<keyword evidence="1" id="KW-0472">Membrane</keyword>
<comment type="caution">
    <text evidence="2">The sequence shown here is derived from an EMBL/GenBank/DDBJ whole genome shotgun (WGS) entry which is preliminary data.</text>
</comment>
<sequence length="137" mass="15209">MTAKQPNSRETFSSWPARAGVLVAILIFGVVVWRIFVDTRPRPQLVKLVERIREDIKQVNQDHDSWQIEEARLEINFAVKVRSDTEFELKAAGSGTLSSENEQSQKLVILLRRSDGGTGREGSALVEADTMGVAGSN</sequence>
<reference evidence="2 3" key="1">
    <citation type="submission" date="2020-04" db="EMBL/GenBank/DDBJ databases">
        <title>Metagenomic profiling of ammonia- and methane-oxidizing microorganisms in a Dutch drinking water treatment plant.</title>
        <authorList>
            <person name="Poghosyan L."/>
            <person name="Leucker S."/>
        </authorList>
    </citation>
    <scope>NUCLEOTIDE SEQUENCE [LARGE SCALE GENOMIC DNA]</scope>
    <source>
        <strain evidence="2">S-RSF-IL-03</strain>
    </source>
</reference>
<name>A0A849SVN8_UNCEI</name>
<keyword evidence="1" id="KW-0812">Transmembrane</keyword>
<gene>
    <name evidence="2" type="ORF">HOP12_14895</name>
</gene>
<keyword evidence="1" id="KW-1133">Transmembrane helix</keyword>
<dbReference type="EMBL" id="JABFRW010000195">
    <property type="protein sequence ID" value="NOT35430.1"/>
    <property type="molecule type" value="Genomic_DNA"/>
</dbReference>